<keyword evidence="4" id="KW-0812">Transmembrane</keyword>
<keyword evidence="7" id="KW-1185">Reference proteome</keyword>
<protein>
    <recommendedName>
        <fullName evidence="5">NEAT domain-containing protein</fullName>
    </recommendedName>
</protein>
<dbReference type="GO" id="GO:0030313">
    <property type="term" value="C:cell envelope"/>
    <property type="evidence" value="ECO:0007669"/>
    <property type="project" value="UniProtKB-SubCell"/>
</dbReference>
<feature type="compositionally biased region" description="Low complexity" evidence="3">
    <location>
        <begin position="189"/>
        <end position="210"/>
    </location>
</feature>
<evidence type="ECO:0000256" key="1">
    <source>
        <dbReference type="ARBA" id="ARBA00004196"/>
    </source>
</evidence>
<dbReference type="STRING" id="240427.AYR62_12165"/>
<dbReference type="CDD" id="cd06920">
    <property type="entry name" value="NEAT"/>
    <property type="match status" value="1"/>
</dbReference>
<accession>A0A1B2J289</accession>
<evidence type="ECO:0000259" key="5">
    <source>
        <dbReference type="PROSITE" id="PS50978"/>
    </source>
</evidence>
<organism evidence="6 7">
    <name type="scientific">Secundilactobacillus paracollinoides</name>
    <dbReference type="NCBI Taxonomy" id="240427"/>
    <lineage>
        <taxon>Bacteria</taxon>
        <taxon>Bacillati</taxon>
        <taxon>Bacillota</taxon>
        <taxon>Bacilli</taxon>
        <taxon>Lactobacillales</taxon>
        <taxon>Lactobacillaceae</taxon>
        <taxon>Secundilactobacillus</taxon>
    </lineage>
</organism>
<evidence type="ECO:0000256" key="4">
    <source>
        <dbReference type="SAM" id="Phobius"/>
    </source>
</evidence>
<feature type="domain" description="NEAT" evidence="5">
    <location>
        <begin position="12"/>
        <end position="146"/>
    </location>
</feature>
<gene>
    <name evidence="6" type="ORF">AYR63_06060</name>
</gene>
<feature type="compositionally biased region" description="Low complexity" evidence="3">
    <location>
        <begin position="168"/>
        <end position="182"/>
    </location>
</feature>
<feature type="region of interest" description="Disordered" evidence="3">
    <location>
        <begin position="144"/>
        <end position="252"/>
    </location>
</feature>
<dbReference type="InterPro" id="IPR025376">
    <property type="entry name" value="CD1107-like_dom"/>
</dbReference>
<dbReference type="InterPro" id="IPR006635">
    <property type="entry name" value="NEAT_dom"/>
</dbReference>
<reference evidence="6 7" key="1">
    <citation type="submission" date="2016-03" db="EMBL/GenBank/DDBJ databases">
        <title>Pediococcus and Lactobacillus from brewery environment - whole genome sequencing and assembly.</title>
        <authorList>
            <person name="Behr J."/>
            <person name="Geissler A.J."/>
            <person name="Vogel R.F."/>
        </authorList>
    </citation>
    <scope>NUCLEOTIDE SEQUENCE [LARGE SCALE GENOMIC DNA]</scope>
    <source>
        <strain evidence="6 7">TMW 1.1995</strain>
    </source>
</reference>
<dbReference type="AlphaFoldDB" id="A0A1B2J289"/>
<feature type="compositionally biased region" description="Polar residues" evidence="3">
    <location>
        <begin position="144"/>
        <end position="167"/>
    </location>
</feature>
<dbReference type="Gene3D" id="2.60.40.1850">
    <property type="match status" value="1"/>
</dbReference>
<proteinExistence type="predicted"/>
<dbReference type="InterPro" id="IPR037250">
    <property type="entry name" value="NEAT_dom_sf"/>
</dbReference>
<sequence>MTIAVLIGIQGQTAYAKSISYQALTYGTNKTSIASGYFVHPTSVTVKNHKYVVTMRIKTAKKLTSYPVKVLSVNGGKPQNVRKVKDSAGNSNLYYSFTTTNLKKRINAKLAIDVPKVYKANHMITFKFSTAGLPSLARQGSAAVTTKADTASTQPSKGQSSTASTQPSKGQSSTATKSQSASNREPNESSLSALKAKNESSSKAASASVAPKKDSSKASSSSSSASSSVGASSTPNQTAKAEDKKDQSQPKSKTPVLIVGIIVIIVVVGGGAFWFTGGRGRHSGGN</sequence>
<dbReference type="Pfam" id="PF14283">
    <property type="entry name" value="CD1107-like"/>
    <property type="match status" value="1"/>
</dbReference>
<dbReference type="Pfam" id="PF05031">
    <property type="entry name" value="NEAT"/>
    <property type="match status" value="1"/>
</dbReference>
<dbReference type="SMART" id="SM00725">
    <property type="entry name" value="NEAT"/>
    <property type="match status" value="1"/>
</dbReference>
<keyword evidence="4" id="KW-1133">Transmembrane helix</keyword>
<evidence type="ECO:0000313" key="7">
    <source>
        <dbReference type="Proteomes" id="UP000093267"/>
    </source>
</evidence>
<keyword evidence="2" id="KW-0732">Signal</keyword>
<feature type="compositionally biased region" description="Low complexity" evidence="3">
    <location>
        <begin position="217"/>
        <end position="233"/>
    </location>
</feature>
<keyword evidence="4" id="KW-0472">Membrane</keyword>
<evidence type="ECO:0000313" key="6">
    <source>
        <dbReference type="EMBL" id="ANZ68403.1"/>
    </source>
</evidence>
<evidence type="ECO:0000256" key="2">
    <source>
        <dbReference type="ARBA" id="ARBA00022729"/>
    </source>
</evidence>
<dbReference type="PROSITE" id="PS50978">
    <property type="entry name" value="NEAT"/>
    <property type="match status" value="1"/>
</dbReference>
<dbReference type="SUPFAM" id="SSF158911">
    <property type="entry name" value="NEAT domain-like"/>
    <property type="match status" value="1"/>
</dbReference>
<feature type="transmembrane region" description="Helical" evidence="4">
    <location>
        <begin position="256"/>
        <end position="276"/>
    </location>
</feature>
<evidence type="ECO:0000256" key="3">
    <source>
        <dbReference type="SAM" id="MobiDB-lite"/>
    </source>
</evidence>
<dbReference type="EMBL" id="CP014924">
    <property type="protein sequence ID" value="ANZ68403.1"/>
    <property type="molecule type" value="Genomic_DNA"/>
</dbReference>
<name>A0A1B2J289_9LACO</name>
<comment type="subcellular location">
    <subcellularLocation>
        <location evidence="1">Cell envelope</location>
    </subcellularLocation>
</comment>
<dbReference type="Proteomes" id="UP000093267">
    <property type="component" value="Chromosome"/>
</dbReference>